<dbReference type="PROSITE" id="PS00211">
    <property type="entry name" value="ABC_TRANSPORTER_1"/>
    <property type="match status" value="1"/>
</dbReference>
<evidence type="ECO:0000259" key="12">
    <source>
        <dbReference type="PROSITE" id="PS50893"/>
    </source>
</evidence>
<dbReference type="EMBL" id="JAWXXX010000002">
    <property type="protein sequence ID" value="MDX5895325.1"/>
    <property type="molecule type" value="Genomic_DNA"/>
</dbReference>
<evidence type="ECO:0000313" key="15">
    <source>
        <dbReference type="Proteomes" id="UP001281130"/>
    </source>
</evidence>
<evidence type="ECO:0000256" key="7">
    <source>
        <dbReference type="ARBA" id="ARBA00022989"/>
    </source>
</evidence>
<comment type="similarity">
    <text evidence="9">Belongs to the ABC transporter superfamily. Siderophore-Fe(3+) uptake transporter (SIUT) (TC 3.A.1.21) family.</text>
</comment>
<dbReference type="GO" id="GO:0015421">
    <property type="term" value="F:ABC-type oligopeptide transporter activity"/>
    <property type="evidence" value="ECO:0007669"/>
    <property type="project" value="TreeGrafter"/>
</dbReference>
<feature type="transmembrane region" description="Helical" evidence="11">
    <location>
        <begin position="165"/>
        <end position="187"/>
    </location>
</feature>
<evidence type="ECO:0000256" key="9">
    <source>
        <dbReference type="ARBA" id="ARBA00023455"/>
    </source>
</evidence>
<comment type="subcellular location">
    <subcellularLocation>
        <location evidence="1">Cell inner membrane</location>
        <topology evidence="1">Multi-pass membrane protein</topology>
    </subcellularLocation>
</comment>
<reference evidence="14" key="1">
    <citation type="submission" date="2023-11" db="EMBL/GenBank/DDBJ databases">
        <title>MicrobeMod: A computational toolkit for identifying prokaryotic methylation and restriction-modification with nanopore sequencing.</title>
        <authorList>
            <person name="Crits-Christoph A."/>
            <person name="Kang S.C."/>
            <person name="Lee H."/>
            <person name="Ostrov N."/>
        </authorList>
    </citation>
    <scope>NUCLEOTIDE SEQUENCE</scope>
    <source>
        <strain evidence="14">ATCC 51242</strain>
    </source>
</reference>
<dbReference type="PANTHER" id="PTHR43394:SF1">
    <property type="entry name" value="ATP-BINDING CASSETTE SUB-FAMILY B MEMBER 10, MITOCHONDRIAL"/>
    <property type="match status" value="1"/>
</dbReference>
<gene>
    <name evidence="14" type="ORF">SIL72_14955</name>
</gene>
<dbReference type="FunFam" id="3.40.50.300:FF:000221">
    <property type="entry name" value="Multidrug ABC transporter ATP-binding protein"/>
    <property type="match status" value="1"/>
</dbReference>
<keyword evidence="6 14" id="KW-0067">ATP-binding</keyword>
<dbReference type="InterPro" id="IPR017871">
    <property type="entry name" value="ABC_transporter-like_CS"/>
</dbReference>
<organism evidence="14 15">
    <name type="scientific">Rubrobacter radiotolerans</name>
    <name type="common">Arthrobacter radiotolerans</name>
    <dbReference type="NCBI Taxonomy" id="42256"/>
    <lineage>
        <taxon>Bacteria</taxon>
        <taxon>Bacillati</taxon>
        <taxon>Actinomycetota</taxon>
        <taxon>Rubrobacteria</taxon>
        <taxon>Rubrobacterales</taxon>
        <taxon>Rubrobacteraceae</taxon>
        <taxon>Rubrobacter</taxon>
    </lineage>
</organism>
<comment type="caution">
    <text evidence="14">The sequence shown here is derived from an EMBL/GenBank/DDBJ whole genome shotgun (WGS) entry which is preliminary data.</text>
</comment>
<dbReference type="Gene3D" id="1.20.1560.10">
    <property type="entry name" value="ABC transporter type 1, transmembrane domain"/>
    <property type="match status" value="1"/>
</dbReference>
<dbReference type="GO" id="GO:0016887">
    <property type="term" value="F:ATP hydrolysis activity"/>
    <property type="evidence" value="ECO:0007669"/>
    <property type="project" value="InterPro"/>
</dbReference>
<dbReference type="Pfam" id="PF00664">
    <property type="entry name" value="ABC_membrane"/>
    <property type="match status" value="1"/>
</dbReference>
<feature type="region of interest" description="Disordered" evidence="10">
    <location>
        <begin position="323"/>
        <end position="344"/>
    </location>
</feature>
<dbReference type="Proteomes" id="UP001281130">
    <property type="component" value="Unassembled WGS sequence"/>
</dbReference>
<dbReference type="GO" id="GO:0005524">
    <property type="term" value="F:ATP binding"/>
    <property type="evidence" value="ECO:0007669"/>
    <property type="project" value="UniProtKB-KW"/>
</dbReference>
<name>A0AB35T8U5_RUBRA</name>
<evidence type="ECO:0000256" key="1">
    <source>
        <dbReference type="ARBA" id="ARBA00004429"/>
    </source>
</evidence>
<proteinExistence type="inferred from homology"/>
<evidence type="ECO:0000256" key="6">
    <source>
        <dbReference type="ARBA" id="ARBA00022840"/>
    </source>
</evidence>
<feature type="transmembrane region" description="Helical" evidence="11">
    <location>
        <begin position="141"/>
        <end position="159"/>
    </location>
</feature>
<evidence type="ECO:0000256" key="5">
    <source>
        <dbReference type="ARBA" id="ARBA00022741"/>
    </source>
</evidence>
<keyword evidence="2" id="KW-0813">Transport</keyword>
<accession>A0AB35T8U5</accession>
<evidence type="ECO:0000256" key="2">
    <source>
        <dbReference type="ARBA" id="ARBA00022448"/>
    </source>
</evidence>
<feature type="domain" description="ABC transporter" evidence="12">
    <location>
        <begin position="355"/>
        <end position="589"/>
    </location>
</feature>
<keyword evidence="3" id="KW-1003">Cell membrane</keyword>
<dbReference type="InterPro" id="IPR003439">
    <property type="entry name" value="ABC_transporter-like_ATP-bd"/>
</dbReference>
<dbReference type="SUPFAM" id="SSF52540">
    <property type="entry name" value="P-loop containing nucleoside triphosphate hydrolases"/>
    <property type="match status" value="1"/>
</dbReference>
<dbReference type="SMART" id="SM00382">
    <property type="entry name" value="AAA"/>
    <property type="match status" value="1"/>
</dbReference>
<dbReference type="InterPro" id="IPR027417">
    <property type="entry name" value="P-loop_NTPase"/>
</dbReference>
<dbReference type="RefSeq" id="WP_084362490.1">
    <property type="nucleotide sequence ID" value="NZ_JAWXXX010000002.1"/>
</dbReference>
<sequence>MSRVAEDPVGAGTLRGLFGFFRAYTAAIAMAVVIGILGALASLAQPLVVGDIVEAVRAGDPVVRSVAVLVFLFVADAAFTGLQGYLMGRIGEGVVLDVRRRILGRLLRMTITEHDDRRAGDLLSRTSTDTTLLKTALAQRLAGVVVDTVVILGGLALMAALDLVLLFVVVVCMAFGAAIVFFVAVRVRRATEESQKSVGSLSAALERVLRAIRTVKISRAEEREERRLSAEAQAAYRAGVRMAGYEALIAPAIGVALQGSLLLVLGVGGIRLVTGDLELEDLIAFLLYLLYMITPTVTVFAYFADVQRGLAAFRRLREVLEAPQEGTHRPQTTSIPAGQVEEGDTSRSRGTAVVARFIGVSFGYAPGREVLRDVSLELVEPGLTALVGPSGSGKSTMLTLLERFYDPEEGIVEIGGRDARDLPLNDLRCWVAYVEQDSPIMAGSILENVLYANPHASRRELEWALQLTNLCDFVERLPNGLDTEVGDGGVLLSGGERQRIAIARMLLTKPRLLLLDEVTSQLDAHNERALKETISEIARSRAVVAVAHRLSTVRNADKIVVLDAGRIRAMGTHETLLASDELYRDLVQTQLIDAAHTAAVVETGQPERPVPGAGG</sequence>
<evidence type="ECO:0000256" key="11">
    <source>
        <dbReference type="SAM" id="Phobius"/>
    </source>
</evidence>
<protein>
    <submittedName>
        <fullName evidence="14">ABC transporter ATP-binding protein</fullName>
    </submittedName>
</protein>
<evidence type="ECO:0000256" key="8">
    <source>
        <dbReference type="ARBA" id="ARBA00023136"/>
    </source>
</evidence>
<dbReference type="InterPro" id="IPR011527">
    <property type="entry name" value="ABC1_TM_dom"/>
</dbReference>
<evidence type="ECO:0000256" key="10">
    <source>
        <dbReference type="SAM" id="MobiDB-lite"/>
    </source>
</evidence>
<evidence type="ECO:0000313" key="14">
    <source>
        <dbReference type="EMBL" id="MDX5895325.1"/>
    </source>
</evidence>
<evidence type="ECO:0000259" key="13">
    <source>
        <dbReference type="PROSITE" id="PS50929"/>
    </source>
</evidence>
<dbReference type="SUPFAM" id="SSF90123">
    <property type="entry name" value="ABC transporter transmembrane region"/>
    <property type="match status" value="1"/>
</dbReference>
<dbReference type="PROSITE" id="PS50893">
    <property type="entry name" value="ABC_TRANSPORTER_2"/>
    <property type="match status" value="1"/>
</dbReference>
<feature type="transmembrane region" description="Helical" evidence="11">
    <location>
        <begin position="282"/>
        <end position="304"/>
    </location>
</feature>
<dbReference type="InterPro" id="IPR003593">
    <property type="entry name" value="AAA+_ATPase"/>
</dbReference>
<evidence type="ECO:0000256" key="4">
    <source>
        <dbReference type="ARBA" id="ARBA00022692"/>
    </source>
</evidence>
<feature type="domain" description="ABC transmembrane type-1" evidence="13">
    <location>
        <begin position="29"/>
        <end position="308"/>
    </location>
</feature>
<dbReference type="GO" id="GO:0005886">
    <property type="term" value="C:plasma membrane"/>
    <property type="evidence" value="ECO:0007669"/>
    <property type="project" value="UniProtKB-SubCell"/>
</dbReference>
<dbReference type="InterPro" id="IPR039421">
    <property type="entry name" value="Type_1_exporter"/>
</dbReference>
<keyword evidence="5" id="KW-0547">Nucleotide-binding</keyword>
<keyword evidence="4 11" id="KW-0812">Transmembrane</keyword>
<keyword evidence="7 11" id="KW-1133">Transmembrane helix</keyword>
<evidence type="ECO:0000256" key="3">
    <source>
        <dbReference type="ARBA" id="ARBA00022475"/>
    </source>
</evidence>
<feature type="transmembrane region" description="Helical" evidence="11">
    <location>
        <begin position="21"/>
        <end position="42"/>
    </location>
</feature>
<dbReference type="PROSITE" id="PS50929">
    <property type="entry name" value="ABC_TM1F"/>
    <property type="match status" value="1"/>
</dbReference>
<dbReference type="AlphaFoldDB" id="A0AB35T8U5"/>
<dbReference type="InterPro" id="IPR036640">
    <property type="entry name" value="ABC1_TM_sf"/>
</dbReference>
<dbReference type="PANTHER" id="PTHR43394">
    <property type="entry name" value="ATP-DEPENDENT PERMEASE MDL1, MITOCHONDRIAL"/>
    <property type="match status" value="1"/>
</dbReference>
<feature type="transmembrane region" description="Helical" evidence="11">
    <location>
        <begin position="62"/>
        <end position="82"/>
    </location>
</feature>
<dbReference type="Gene3D" id="3.40.50.300">
    <property type="entry name" value="P-loop containing nucleotide triphosphate hydrolases"/>
    <property type="match status" value="1"/>
</dbReference>
<feature type="transmembrane region" description="Helical" evidence="11">
    <location>
        <begin position="247"/>
        <end position="270"/>
    </location>
</feature>
<keyword evidence="8 11" id="KW-0472">Membrane</keyword>
<dbReference type="CDD" id="cd18551">
    <property type="entry name" value="ABC_6TM_LmrA_like"/>
    <property type="match status" value="1"/>
</dbReference>
<dbReference type="Pfam" id="PF00005">
    <property type="entry name" value="ABC_tran"/>
    <property type="match status" value="1"/>
</dbReference>